<dbReference type="Proteomes" id="UP000054928">
    <property type="component" value="Unassembled WGS sequence"/>
</dbReference>
<keyword evidence="7 8" id="KW-0472">Membrane</keyword>
<proteinExistence type="inferred from homology"/>
<keyword evidence="11" id="KW-1185">Reference proteome</keyword>
<accession>A0A0P1ARI0</accession>
<keyword evidence="5" id="KW-0677">Repeat</keyword>
<keyword evidence="3 9" id="KW-0813">Transport</keyword>
<evidence type="ECO:0000256" key="7">
    <source>
        <dbReference type="ARBA" id="ARBA00023136"/>
    </source>
</evidence>
<evidence type="ECO:0000256" key="6">
    <source>
        <dbReference type="ARBA" id="ARBA00022989"/>
    </source>
</evidence>
<dbReference type="STRING" id="4781.A0A0P1ARI0"/>
<dbReference type="OrthoDB" id="448427at2759"/>
<dbReference type="InterPro" id="IPR050391">
    <property type="entry name" value="Mito_Metabolite_Transporter"/>
</dbReference>
<evidence type="ECO:0000256" key="8">
    <source>
        <dbReference type="PROSITE-ProRule" id="PRU00282"/>
    </source>
</evidence>
<evidence type="ECO:0000313" key="11">
    <source>
        <dbReference type="Proteomes" id="UP000054928"/>
    </source>
</evidence>
<dbReference type="InterPro" id="IPR023395">
    <property type="entry name" value="MCP_dom_sf"/>
</dbReference>
<evidence type="ECO:0000256" key="2">
    <source>
        <dbReference type="ARBA" id="ARBA00006375"/>
    </source>
</evidence>
<dbReference type="GeneID" id="36408784"/>
<keyword evidence="6" id="KW-1133">Transmembrane helix</keyword>
<dbReference type="SUPFAM" id="SSF103506">
    <property type="entry name" value="Mitochondrial carrier"/>
    <property type="match status" value="1"/>
</dbReference>
<dbReference type="EMBL" id="CCYD01000667">
    <property type="protein sequence ID" value="CEG43537.1"/>
    <property type="molecule type" value="Genomic_DNA"/>
</dbReference>
<reference evidence="11" key="1">
    <citation type="submission" date="2014-09" db="EMBL/GenBank/DDBJ databases">
        <authorList>
            <person name="Sharma Rahul"/>
            <person name="Thines Marco"/>
        </authorList>
    </citation>
    <scope>NUCLEOTIDE SEQUENCE [LARGE SCALE GENOMIC DNA]</scope>
</reference>
<evidence type="ECO:0000313" key="10">
    <source>
        <dbReference type="EMBL" id="CEG43537.1"/>
    </source>
</evidence>
<evidence type="ECO:0000256" key="4">
    <source>
        <dbReference type="ARBA" id="ARBA00022692"/>
    </source>
</evidence>
<organism evidence="10 11">
    <name type="scientific">Plasmopara halstedii</name>
    <name type="common">Downy mildew of sunflower</name>
    <dbReference type="NCBI Taxonomy" id="4781"/>
    <lineage>
        <taxon>Eukaryota</taxon>
        <taxon>Sar</taxon>
        <taxon>Stramenopiles</taxon>
        <taxon>Oomycota</taxon>
        <taxon>Peronosporomycetes</taxon>
        <taxon>Peronosporales</taxon>
        <taxon>Peronosporaceae</taxon>
        <taxon>Plasmopara</taxon>
    </lineage>
</organism>
<dbReference type="GO" id="GO:0055085">
    <property type="term" value="P:transmembrane transport"/>
    <property type="evidence" value="ECO:0007669"/>
    <property type="project" value="InterPro"/>
</dbReference>
<dbReference type="RefSeq" id="XP_024579906.1">
    <property type="nucleotide sequence ID" value="XM_024729539.1"/>
</dbReference>
<evidence type="ECO:0000256" key="9">
    <source>
        <dbReference type="RuleBase" id="RU000488"/>
    </source>
</evidence>
<feature type="repeat" description="Solcar" evidence="8">
    <location>
        <begin position="154"/>
        <end position="240"/>
    </location>
</feature>
<sequence>MIQVVLFKQKFALLSNNKVFFILLDCTVTSAVGLVQELYKYPIIGKKLYVRRDSVMTTKARAKKEDSLQVRARVEPQWSRLLSGGAASATAELLTLPIDITKTMIKHEGLSALWNGATPALLRQVSYTSICMVLYEPLRNTFGASVHHCANGEVSFMNKFLAGGCAGAIGISIANPVDVIKVRMQANRSGKLYSGVGDAFSVIYKREGFRGFLRGMSPNIKRGFVVNAAELGTYDHSKELLISSGLLKEGVLAHTGASCVAGLAGASASNPIDVVKTRLMSQPTDVKGKGLLYKGMIDCMHKTFLEGGAGAFYKGFIPNWMRKAPWCIVFFVTYEEIRSMLTPSNDRF</sequence>
<dbReference type="GO" id="GO:0016020">
    <property type="term" value="C:membrane"/>
    <property type="evidence" value="ECO:0007669"/>
    <property type="project" value="UniProtKB-SubCell"/>
</dbReference>
<dbReference type="PRINTS" id="PR00926">
    <property type="entry name" value="MITOCARRIER"/>
</dbReference>
<dbReference type="InterPro" id="IPR002067">
    <property type="entry name" value="MCP"/>
</dbReference>
<dbReference type="AlphaFoldDB" id="A0A0P1ARI0"/>
<dbReference type="PANTHER" id="PTHR45618">
    <property type="entry name" value="MITOCHONDRIAL DICARBOXYLATE CARRIER-RELATED"/>
    <property type="match status" value="1"/>
</dbReference>
<evidence type="ECO:0000256" key="1">
    <source>
        <dbReference type="ARBA" id="ARBA00004141"/>
    </source>
</evidence>
<dbReference type="PROSITE" id="PS50920">
    <property type="entry name" value="SOLCAR"/>
    <property type="match status" value="3"/>
</dbReference>
<feature type="repeat" description="Solcar" evidence="8">
    <location>
        <begin position="46"/>
        <end position="141"/>
    </location>
</feature>
<dbReference type="InterPro" id="IPR018108">
    <property type="entry name" value="MCP_transmembrane"/>
</dbReference>
<feature type="repeat" description="Solcar" evidence="8">
    <location>
        <begin position="249"/>
        <end position="340"/>
    </location>
</feature>
<comment type="subcellular location">
    <subcellularLocation>
        <location evidence="1">Membrane</location>
        <topology evidence="1">Multi-pass membrane protein</topology>
    </subcellularLocation>
</comment>
<protein>
    <submittedName>
        <fullName evidence="10">Mitochondrial substrate carrier family protein</fullName>
    </submittedName>
</protein>
<comment type="similarity">
    <text evidence="2 9">Belongs to the mitochondrial carrier (TC 2.A.29) family.</text>
</comment>
<dbReference type="Pfam" id="PF00153">
    <property type="entry name" value="Mito_carr"/>
    <property type="match status" value="3"/>
</dbReference>
<evidence type="ECO:0000256" key="5">
    <source>
        <dbReference type="ARBA" id="ARBA00022737"/>
    </source>
</evidence>
<evidence type="ECO:0000256" key="3">
    <source>
        <dbReference type="ARBA" id="ARBA00022448"/>
    </source>
</evidence>
<keyword evidence="4 8" id="KW-0812">Transmembrane</keyword>
<name>A0A0P1ARI0_PLAHL</name>
<dbReference type="Gene3D" id="1.50.40.10">
    <property type="entry name" value="Mitochondrial carrier domain"/>
    <property type="match status" value="1"/>
</dbReference>
<dbReference type="OMA" id="FPFWKAV"/>